<dbReference type="GO" id="GO:0042853">
    <property type="term" value="P:L-alanine catabolic process"/>
    <property type="evidence" value="ECO:0007669"/>
    <property type="project" value="InterPro"/>
</dbReference>
<dbReference type="SUPFAM" id="SSF51735">
    <property type="entry name" value="NAD(P)-binding Rossmann-fold domains"/>
    <property type="match status" value="1"/>
</dbReference>
<evidence type="ECO:0000259" key="10">
    <source>
        <dbReference type="SMART" id="SM01003"/>
    </source>
</evidence>
<feature type="binding site" evidence="8">
    <location>
        <position position="134"/>
    </location>
    <ligand>
        <name>NAD(+)</name>
        <dbReference type="ChEBI" id="CHEBI:57540"/>
    </ligand>
</feature>
<evidence type="ECO:0000256" key="7">
    <source>
        <dbReference type="PIRSR" id="PIRSR000183-2"/>
    </source>
</evidence>
<evidence type="ECO:0000256" key="3">
    <source>
        <dbReference type="ARBA" id="ARBA00023002"/>
    </source>
</evidence>
<dbReference type="GO" id="GO:0000166">
    <property type="term" value="F:nucleotide binding"/>
    <property type="evidence" value="ECO:0007669"/>
    <property type="project" value="UniProtKB-KW"/>
</dbReference>
<protein>
    <recommendedName>
        <fullName evidence="2 5">Alanine dehydrogenase</fullName>
        <ecNumber evidence="2 5">1.4.1.1</ecNumber>
    </recommendedName>
</protein>
<dbReference type="Pfam" id="PF05222">
    <property type="entry name" value="AlaDh_PNT_N"/>
    <property type="match status" value="1"/>
</dbReference>
<dbReference type="PANTHER" id="PTHR42795">
    <property type="entry name" value="ALANINE DEHYDROGENASE"/>
    <property type="match status" value="1"/>
</dbReference>
<dbReference type="PIRSF" id="PIRSF000183">
    <property type="entry name" value="Alanine_dh"/>
    <property type="match status" value="1"/>
</dbReference>
<sequence>MRIGVPKEIKVHEYRVGMTPSAVREAVHHGHEVLVEKGAGFGIGLFDEQYEAAGAKLIDTAAEIFASADMIVKVKEPQPSEWKQLREGQILFTYLHLAPDPEQVDGLMKSGCIAIAYETVTDARGGLPLLAPMSEVAGRMSIQAGAHCLEIAQGGRGMLLGGVPGVPAAKVVILGGGVSGTNAARMAMGLEAHVTVIDLNLHRLYELDTRFGPSLNTIYSTVDAIEEHVLGADLVVGAVLVPGAAAPKLVSEDMVKRMKKGSVLVDIAIDQGGCFATSHATTHADPTYVKHDVVHYCVANMPGAVARTSTFALNNATLPFTLALADKGYRQALSDNPHLLAGLNIHKGLLTYRAVSDALGISYHDAKAVLAA</sequence>
<evidence type="ECO:0000256" key="8">
    <source>
        <dbReference type="PIRSR" id="PIRSR000183-3"/>
    </source>
</evidence>
<dbReference type="SMART" id="SM01003">
    <property type="entry name" value="AlaDh_PNT_N"/>
    <property type="match status" value="1"/>
</dbReference>
<keyword evidence="4 5" id="KW-0520">NAD</keyword>
<feature type="active site" description="Proton donor/acceptor" evidence="6">
    <location>
        <position position="270"/>
    </location>
</feature>
<feature type="binding site" evidence="7">
    <location>
        <position position="75"/>
    </location>
    <ligand>
        <name>substrate</name>
    </ligand>
</feature>
<feature type="active site" description="Proton donor/acceptor" evidence="6">
    <location>
        <position position="96"/>
    </location>
</feature>
<keyword evidence="3 5" id="KW-0560">Oxidoreductase</keyword>
<keyword evidence="8" id="KW-0547">Nucleotide-binding</keyword>
<feature type="binding site" evidence="8">
    <location>
        <position position="198"/>
    </location>
    <ligand>
        <name>NAD(+)</name>
        <dbReference type="ChEBI" id="CHEBI:57540"/>
    </ligand>
</feature>
<evidence type="ECO:0000256" key="6">
    <source>
        <dbReference type="PIRSR" id="PIRSR000183-1"/>
    </source>
</evidence>
<feature type="binding site" evidence="8">
    <location>
        <position position="203"/>
    </location>
    <ligand>
        <name>NAD(+)</name>
        <dbReference type="ChEBI" id="CHEBI:57540"/>
    </ligand>
</feature>
<evidence type="ECO:0000256" key="2">
    <source>
        <dbReference type="ARBA" id="ARBA00012897"/>
    </source>
</evidence>
<comment type="catalytic activity">
    <reaction evidence="5">
        <text>L-alanine + NAD(+) + H2O = pyruvate + NH4(+) + NADH + H(+)</text>
        <dbReference type="Rhea" id="RHEA:18405"/>
        <dbReference type="ChEBI" id="CHEBI:15361"/>
        <dbReference type="ChEBI" id="CHEBI:15377"/>
        <dbReference type="ChEBI" id="CHEBI:15378"/>
        <dbReference type="ChEBI" id="CHEBI:28938"/>
        <dbReference type="ChEBI" id="CHEBI:57540"/>
        <dbReference type="ChEBI" id="CHEBI:57945"/>
        <dbReference type="ChEBI" id="CHEBI:57972"/>
        <dbReference type="EC" id="1.4.1.1"/>
    </reaction>
</comment>
<dbReference type="GO" id="GO:0000286">
    <property type="term" value="F:alanine dehydrogenase activity"/>
    <property type="evidence" value="ECO:0007669"/>
    <property type="project" value="UniProtKB-UniRule"/>
</dbReference>
<accession>A0A126SYZ0</accession>
<reference evidence="11" key="1">
    <citation type="journal article" date="2016" name="Appl. Environ. Microbiol.">
        <title>Functional Metagenomics of a Biostimulated Petroleum-Contaminated Soil Reveals an Extraordinary Diversity of Extradiol Dioxygenases.</title>
        <authorList>
            <person name="Terron-Gonzalez L."/>
            <person name="Martin-Cabello G."/>
            <person name="Ferrer M."/>
            <person name="Santero E."/>
        </authorList>
    </citation>
    <scope>NUCLEOTIDE SEQUENCE</scope>
</reference>
<proteinExistence type="inferred from homology"/>
<dbReference type="EC" id="1.4.1.1" evidence="2 5"/>
<feature type="domain" description="Alanine dehydrogenase/pyridine nucleotide transhydrogenase N-terminal" evidence="10">
    <location>
        <begin position="4"/>
        <end position="137"/>
    </location>
</feature>
<evidence type="ECO:0000313" key="11">
    <source>
        <dbReference type="EMBL" id="AMK59520.1"/>
    </source>
</evidence>
<dbReference type="CDD" id="cd05305">
    <property type="entry name" value="L-AlaDH"/>
    <property type="match status" value="1"/>
</dbReference>
<organism evidence="11">
    <name type="scientific">uncultured bacterium UPO68_UPO87</name>
    <dbReference type="NCBI Taxonomy" id="1776988"/>
    <lineage>
        <taxon>Bacteria</taxon>
        <taxon>environmental samples</taxon>
    </lineage>
</organism>
<dbReference type="InterPro" id="IPR036291">
    <property type="entry name" value="NAD(P)-bd_dom_sf"/>
</dbReference>
<dbReference type="AlphaFoldDB" id="A0A126SYZ0"/>
<dbReference type="NCBIfam" id="TIGR00518">
    <property type="entry name" value="alaDH"/>
    <property type="match status" value="1"/>
</dbReference>
<dbReference type="EMBL" id="KU144991">
    <property type="protein sequence ID" value="AMK59520.1"/>
    <property type="molecule type" value="Genomic_DNA"/>
</dbReference>
<evidence type="ECO:0000256" key="4">
    <source>
        <dbReference type="ARBA" id="ARBA00023027"/>
    </source>
</evidence>
<dbReference type="Gene3D" id="3.40.50.720">
    <property type="entry name" value="NAD(P)-binding Rossmann-like Domain"/>
    <property type="match status" value="2"/>
</dbReference>
<feature type="binding site" evidence="8">
    <location>
        <begin position="298"/>
        <end position="301"/>
    </location>
    <ligand>
        <name>NAD(+)</name>
        <dbReference type="ChEBI" id="CHEBI:57540"/>
    </ligand>
</feature>
<dbReference type="InterPro" id="IPR007698">
    <property type="entry name" value="AlaDH/PNT_NAD(H)-bd"/>
</dbReference>
<dbReference type="FunFam" id="3.40.50.720:FF:000049">
    <property type="entry name" value="Alanine dehydrogenase"/>
    <property type="match status" value="1"/>
</dbReference>
<dbReference type="SMART" id="SM01002">
    <property type="entry name" value="AlaDh_PNT_C"/>
    <property type="match status" value="1"/>
</dbReference>
<comment type="similarity">
    <text evidence="1 5">Belongs to the AlaDH/PNT family.</text>
</comment>
<feature type="binding site" evidence="7">
    <location>
        <position position="15"/>
    </location>
    <ligand>
        <name>substrate</name>
    </ligand>
</feature>
<feature type="binding site" evidence="8">
    <location>
        <position position="220"/>
    </location>
    <ligand>
        <name>NAD(+)</name>
        <dbReference type="ChEBI" id="CHEBI:57540"/>
    </ligand>
</feature>
<feature type="binding site" evidence="8">
    <location>
        <begin position="239"/>
        <end position="240"/>
    </location>
    <ligand>
        <name>NAD(+)</name>
        <dbReference type="ChEBI" id="CHEBI:57540"/>
    </ligand>
</feature>
<dbReference type="InterPro" id="IPR007886">
    <property type="entry name" value="AlaDH/PNT_N"/>
</dbReference>
<dbReference type="PANTHER" id="PTHR42795:SF1">
    <property type="entry name" value="ALANINE DEHYDROGENASE"/>
    <property type="match status" value="1"/>
</dbReference>
<dbReference type="SUPFAM" id="SSF52283">
    <property type="entry name" value="Formate/glycerate dehydrogenase catalytic domain-like"/>
    <property type="match status" value="1"/>
</dbReference>
<name>A0A126SYZ0_9BACT</name>
<feature type="domain" description="Alanine dehydrogenase/pyridine nucleotide transhydrogenase NAD(H)-binding" evidence="9">
    <location>
        <begin position="149"/>
        <end position="297"/>
    </location>
</feature>
<evidence type="ECO:0000256" key="5">
    <source>
        <dbReference type="PIRNR" id="PIRNR000183"/>
    </source>
</evidence>
<dbReference type="Pfam" id="PF01262">
    <property type="entry name" value="AlaDh_PNT_C"/>
    <property type="match status" value="1"/>
</dbReference>
<dbReference type="InterPro" id="IPR008141">
    <property type="entry name" value="Ala_DH"/>
</dbReference>
<evidence type="ECO:0000256" key="1">
    <source>
        <dbReference type="ARBA" id="ARBA00005689"/>
    </source>
</evidence>
<feature type="binding site" evidence="8">
    <location>
        <begin position="267"/>
        <end position="270"/>
    </location>
    <ligand>
        <name>NAD(+)</name>
        <dbReference type="ChEBI" id="CHEBI:57540"/>
    </ligand>
</feature>
<evidence type="ECO:0000259" key="9">
    <source>
        <dbReference type="SMART" id="SM01002"/>
    </source>
</evidence>
<dbReference type="GO" id="GO:0005886">
    <property type="term" value="C:plasma membrane"/>
    <property type="evidence" value="ECO:0007669"/>
    <property type="project" value="TreeGrafter"/>
</dbReference>